<sequence>MNRAVRQTDRRKGMRAEPEDEEGAERASGDASDCAPVEQWARGALGALLDDLVIAMRDHVSPPLTLPPSEHAAAQASELATTYVACARVLEKRFVENPAEVAEVRELLPWHLADPKDEHLIATLLEAATFVGYYAFDQAIFAAKDPTARLYASHPDLLGDTDDDGLFRISEREVTSQVLFHRGSAIPFHRFLCRNFAGNVNDTLTETLLRASEGGVAELRLALNEQHFMAKSAFTPYFEKDFWFGPLLSAAVLDDPYKVGTTVHADPRSGLMHEYPRLFVQWAMDKEGRKVLQIEELSDHSGSNQGGYRLLRYLHAIRDIERSTFIHCDGAVRAYTPEQYERRCTKDYVTGRESASRYRKVFRLDGSIGTDAWSNIAAGWFRGNALMTEYLQGLSSAGDLDSEN</sequence>
<keyword evidence="2" id="KW-1185">Reference proteome</keyword>
<reference evidence="1" key="1">
    <citation type="submission" date="2023-08" db="EMBL/GenBank/DDBJ databases">
        <title>Functional and genomic diversity of the sorghum phyllosphere microbiome.</title>
        <authorList>
            <person name="Shade A."/>
        </authorList>
    </citation>
    <scope>NUCLEOTIDE SEQUENCE</scope>
    <source>
        <strain evidence="1">SORGH_AS_0885</strain>
    </source>
</reference>
<evidence type="ECO:0000313" key="1">
    <source>
        <dbReference type="EMBL" id="MDR6208402.1"/>
    </source>
</evidence>
<dbReference type="EMBL" id="JAVIZJ010000001">
    <property type="protein sequence ID" value="MDR6208402.1"/>
    <property type="molecule type" value="Genomic_DNA"/>
</dbReference>
<dbReference type="Proteomes" id="UP001261666">
    <property type="component" value="Unassembled WGS sequence"/>
</dbReference>
<organism evidence="1 2">
    <name type="scientific">Nocardioides zeae</name>
    <dbReference type="NCBI Taxonomy" id="1457234"/>
    <lineage>
        <taxon>Bacteria</taxon>
        <taxon>Bacillati</taxon>
        <taxon>Actinomycetota</taxon>
        <taxon>Actinomycetes</taxon>
        <taxon>Propionibacteriales</taxon>
        <taxon>Nocardioidaceae</taxon>
        <taxon>Nocardioides</taxon>
    </lineage>
</organism>
<proteinExistence type="predicted"/>
<evidence type="ECO:0000313" key="2">
    <source>
        <dbReference type="Proteomes" id="UP001261666"/>
    </source>
</evidence>
<protein>
    <submittedName>
        <fullName evidence="1">Uncharacterized protein</fullName>
    </submittedName>
</protein>
<accession>A0ACC6ID00</accession>
<name>A0ACC6ID00_9ACTN</name>
<gene>
    <name evidence="1" type="ORF">QE364_000090</name>
</gene>
<comment type="caution">
    <text evidence="1">The sequence shown here is derived from an EMBL/GenBank/DDBJ whole genome shotgun (WGS) entry which is preliminary data.</text>
</comment>